<dbReference type="EMBL" id="LR746266">
    <property type="protein sequence ID" value="CAA7393565.1"/>
    <property type="molecule type" value="Genomic_DNA"/>
</dbReference>
<dbReference type="OrthoDB" id="1536506at2759"/>
<reference evidence="2" key="1">
    <citation type="submission" date="2020-02" db="EMBL/GenBank/DDBJ databases">
        <authorList>
            <person name="Scholz U."/>
            <person name="Mascher M."/>
            <person name="Fiebig A."/>
        </authorList>
    </citation>
    <scope>NUCLEOTIDE SEQUENCE</scope>
</reference>
<evidence type="ECO:0000313" key="1">
    <source>
        <dbReference type="EMBL" id="CAA2617806.1"/>
    </source>
</evidence>
<gene>
    <name evidence="1" type="ORF">SI7747_03003968</name>
    <name evidence="2" type="ORF">SI8410_03004299</name>
</gene>
<accession>A0A7I8K7S0</accession>
<evidence type="ECO:0000313" key="2">
    <source>
        <dbReference type="EMBL" id="CAA7393565.1"/>
    </source>
</evidence>
<proteinExistence type="predicted"/>
<dbReference type="AlphaFoldDB" id="A0A7I8K7S0"/>
<protein>
    <submittedName>
        <fullName evidence="2">Uncharacterized protein</fullName>
    </submittedName>
</protein>
<dbReference type="EMBL" id="LR743590">
    <property type="protein sequence ID" value="CAA2617806.1"/>
    <property type="molecule type" value="Genomic_DNA"/>
</dbReference>
<dbReference type="Proteomes" id="UP000663760">
    <property type="component" value="Chromosome 3"/>
</dbReference>
<organism evidence="2 3">
    <name type="scientific">Spirodela intermedia</name>
    <name type="common">Intermediate duckweed</name>
    <dbReference type="NCBI Taxonomy" id="51605"/>
    <lineage>
        <taxon>Eukaryota</taxon>
        <taxon>Viridiplantae</taxon>
        <taxon>Streptophyta</taxon>
        <taxon>Embryophyta</taxon>
        <taxon>Tracheophyta</taxon>
        <taxon>Spermatophyta</taxon>
        <taxon>Magnoliopsida</taxon>
        <taxon>Liliopsida</taxon>
        <taxon>Araceae</taxon>
        <taxon>Lemnoideae</taxon>
        <taxon>Spirodela</taxon>
    </lineage>
</organism>
<name>A0A7I8K7S0_SPIIN</name>
<evidence type="ECO:0000313" key="3">
    <source>
        <dbReference type="Proteomes" id="UP000663760"/>
    </source>
</evidence>
<sequence length="140" mass="14663">MFTPGAIRSGFRIPGVMALGPREENAATTGDGCTPTLVPANTIVAVGAGSDKAYDLMAFPIFSPTAAAGRMWASATSSSPFMAVFDKTIPRPPAAFTTKPFCTLGLTPRSHSTIFPATFSGIRVPERQRFPLVALVAFPA</sequence>
<keyword evidence="3" id="KW-1185">Reference proteome</keyword>